<keyword evidence="2" id="KW-0812">Transmembrane</keyword>
<feature type="transmembrane region" description="Helical" evidence="2">
    <location>
        <begin position="149"/>
        <end position="173"/>
    </location>
</feature>
<feature type="region of interest" description="Disordered" evidence="1">
    <location>
        <begin position="208"/>
        <end position="371"/>
    </location>
</feature>
<dbReference type="RefSeq" id="XP_003028036.1">
    <property type="nucleotide sequence ID" value="XM_003027990.1"/>
</dbReference>
<feature type="compositionally biased region" description="Basic and acidic residues" evidence="1">
    <location>
        <begin position="216"/>
        <end position="228"/>
    </location>
</feature>
<sequence>MGLKAKYAPETFLSNPQRLRKYAIWSTVSTIIVSLAAAATGWAMIATGDRHFMRSEPGYFYVQALMFTFMFLANAPGPYTLRTSHRTHIQYAFFAAFALALVSLPVGCYALGKAFNHKTRDNFLDACIGWDFEEGGTAACRRSEKALRAYVAAAYVLSWIVQSVALTFVWYYYRHLSNAFAEAAEEEEKAMLRPMSYASTRGSRMSYASAGMGGGGDRRMSMGGDRRMSSYGGHQRASSASDPRMSMGGDPRMSMGGDPRMSMSGDRRASNRTSRHAPSPQNTYRQSILRNSVVVDEQGRQRGSILMNRDDVDMARDGNGVRPVDEPFVPNPYSRHSYGHARGESYGPTNREAFVHSGGDSYGPSNRDSYGRENRMSLLAEDNQLVARDEPASDIAFPTPDARPTPPGLTPPGSEEYFDPYSPAPAHSSNSDSSYTGNASSGYPANHSSSGLNRSGSGLNRSGSRLGHSNSNSGLGHSEGTAYGASQDSRATSASEHATMKPAPSRQVSYSEGPAPGQAPSRRVSFEEEAALREQLLAAQGREAQRQAVAGQGAFSSSSQGASRESVTMPGAFSSPEGTTPDGAAPARKRVISFDLSGSAPPTPGRVSRKSSFARLRGMLSGSKDETQPLASTKH</sequence>
<evidence type="ECO:0000256" key="2">
    <source>
        <dbReference type="SAM" id="Phobius"/>
    </source>
</evidence>
<proteinExistence type="predicted"/>
<name>D8QFI1_SCHCM</name>
<feature type="compositionally biased region" description="Low complexity" evidence="1">
    <location>
        <begin position="446"/>
        <end position="478"/>
    </location>
</feature>
<feature type="region of interest" description="Disordered" evidence="1">
    <location>
        <begin position="388"/>
        <end position="635"/>
    </location>
</feature>
<protein>
    <submittedName>
        <fullName evidence="3">Uncharacterized protein</fullName>
    </submittedName>
</protein>
<dbReference type="AlphaFoldDB" id="D8QFI1"/>
<keyword evidence="4" id="KW-1185">Reference proteome</keyword>
<accession>D8QFI1</accession>
<dbReference type="KEGG" id="scm:SCHCO_02069356"/>
<dbReference type="VEuPathDB" id="FungiDB:SCHCODRAFT_02069356"/>
<feature type="transmembrane region" description="Helical" evidence="2">
    <location>
        <begin position="58"/>
        <end position="77"/>
    </location>
</feature>
<keyword evidence="2" id="KW-0472">Membrane</keyword>
<reference evidence="3 4" key="1">
    <citation type="journal article" date="2010" name="Nat. Biotechnol.">
        <title>Genome sequence of the model mushroom Schizophyllum commune.</title>
        <authorList>
            <person name="Ohm R.A."/>
            <person name="de Jong J.F."/>
            <person name="Lugones L.G."/>
            <person name="Aerts A."/>
            <person name="Kothe E."/>
            <person name="Stajich J.E."/>
            <person name="de Vries R.P."/>
            <person name="Record E."/>
            <person name="Levasseur A."/>
            <person name="Baker S.E."/>
            <person name="Bartholomew K.A."/>
            <person name="Coutinho P.M."/>
            <person name="Erdmann S."/>
            <person name="Fowler T.J."/>
            <person name="Gathman A.C."/>
            <person name="Lombard V."/>
            <person name="Henrissat B."/>
            <person name="Knabe N."/>
            <person name="Kuees U."/>
            <person name="Lilly W.W."/>
            <person name="Lindquist E."/>
            <person name="Lucas S."/>
            <person name="Magnuson J.K."/>
            <person name="Piumi F."/>
            <person name="Raudaskoski M."/>
            <person name="Salamov A."/>
            <person name="Schmutz J."/>
            <person name="Schwarze F.W.M.R."/>
            <person name="vanKuyk P.A."/>
            <person name="Horton J.S."/>
            <person name="Grigoriev I.V."/>
            <person name="Woesten H.A.B."/>
        </authorList>
    </citation>
    <scope>NUCLEOTIDE SEQUENCE [LARGE SCALE GENOMIC DNA]</scope>
    <source>
        <strain evidence="4">H4-8 / FGSC 9210</strain>
    </source>
</reference>
<feature type="transmembrane region" description="Helical" evidence="2">
    <location>
        <begin position="89"/>
        <end position="111"/>
    </location>
</feature>
<evidence type="ECO:0000313" key="4">
    <source>
        <dbReference type="Proteomes" id="UP000007431"/>
    </source>
</evidence>
<dbReference type="Proteomes" id="UP000007431">
    <property type="component" value="Unassembled WGS sequence"/>
</dbReference>
<gene>
    <name evidence="3" type="ORF">SCHCODRAFT_258370</name>
</gene>
<feature type="compositionally biased region" description="Pro residues" evidence="1">
    <location>
        <begin position="401"/>
        <end position="410"/>
    </location>
</feature>
<organism evidence="4">
    <name type="scientific">Schizophyllum commune (strain H4-8 / FGSC 9210)</name>
    <name type="common">Split gill fungus</name>
    <dbReference type="NCBI Taxonomy" id="578458"/>
    <lineage>
        <taxon>Eukaryota</taxon>
        <taxon>Fungi</taxon>
        <taxon>Dikarya</taxon>
        <taxon>Basidiomycota</taxon>
        <taxon>Agaricomycotina</taxon>
        <taxon>Agaricomycetes</taxon>
        <taxon>Agaricomycetidae</taxon>
        <taxon>Agaricales</taxon>
        <taxon>Schizophyllaceae</taxon>
        <taxon>Schizophyllum</taxon>
    </lineage>
</organism>
<dbReference type="EMBL" id="GL377311">
    <property type="protein sequence ID" value="EFI93133.1"/>
    <property type="molecule type" value="Genomic_DNA"/>
</dbReference>
<dbReference type="GeneID" id="9592089"/>
<evidence type="ECO:0000256" key="1">
    <source>
        <dbReference type="SAM" id="MobiDB-lite"/>
    </source>
</evidence>
<feature type="compositionally biased region" description="Polar residues" evidence="1">
    <location>
        <begin position="279"/>
        <end position="290"/>
    </location>
</feature>
<keyword evidence="2" id="KW-1133">Transmembrane helix</keyword>
<feature type="compositionally biased region" description="Polar residues" evidence="1">
    <location>
        <begin position="427"/>
        <end position="443"/>
    </location>
</feature>
<feature type="transmembrane region" description="Helical" evidence="2">
    <location>
        <begin position="22"/>
        <end position="46"/>
    </location>
</feature>
<evidence type="ECO:0000313" key="3">
    <source>
        <dbReference type="EMBL" id="EFI93133.1"/>
    </source>
</evidence>
<dbReference type="InParanoid" id="D8QFI1"/>
<feature type="compositionally biased region" description="Low complexity" evidence="1">
    <location>
        <begin position="547"/>
        <end position="563"/>
    </location>
</feature>
<dbReference type="HOGENOM" id="CLU_430925_0_0_1"/>
<dbReference type="OrthoDB" id="10379361at2759"/>
<feature type="compositionally biased region" description="Polar residues" evidence="1">
    <location>
        <begin position="484"/>
        <end position="496"/>
    </location>
</feature>